<comment type="caution">
    <text evidence="2">The sequence shown here is derived from an EMBL/GenBank/DDBJ whole genome shotgun (WGS) entry which is preliminary data.</text>
</comment>
<evidence type="ECO:0000313" key="3">
    <source>
        <dbReference type="EMBL" id="PLT74451.1"/>
    </source>
</evidence>
<dbReference type="EMBL" id="NIHS01000003">
    <property type="protein sequence ID" value="PLT74451.1"/>
    <property type="molecule type" value="Genomic_DNA"/>
</dbReference>
<sequence length="113" mass="13257">MKRENYIITVKSIYIRDAEIFCPEDMTEQEILSLDDIDIFQSCEFERYWKNAEVSAYLCQMACAEEECEKELQKIAEHFKIPACFLEAIPMKKGSGDDEFYNDGEKENEESIT</sequence>
<dbReference type="RefSeq" id="WP_071143995.1">
    <property type="nucleotide sequence ID" value="NZ_CP176629.1"/>
</dbReference>
<evidence type="ECO:0000313" key="2">
    <source>
        <dbReference type="EMBL" id="PLT71077.1"/>
    </source>
</evidence>
<evidence type="ECO:0000256" key="1">
    <source>
        <dbReference type="SAM" id="MobiDB-lite"/>
    </source>
</evidence>
<organism evidence="2 5">
    <name type="scientific">Mediterraneibacter gnavus</name>
    <name type="common">Ruminococcus gnavus</name>
    <dbReference type="NCBI Taxonomy" id="33038"/>
    <lineage>
        <taxon>Bacteria</taxon>
        <taxon>Bacillati</taxon>
        <taxon>Bacillota</taxon>
        <taxon>Clostridia</taxon>
        <taxon>Lachnospirales</taxon>
        <taxon>Lachnospiraceae</taxon>
        <taxon>Mediterraneibacter</taxon>
    </lineage>
</organism>
<reference evidence="4 5" key="1">
    <citation type="journal article" date="2017" name="Genome Med.">
        <title>A novel Ruminococcus gnavus clade enriched in inflammatory bowel disease patients.</title>
        <authorList>
            <person name="Hall A.B."/>
            <person name="Yassour M."/>
            <person name="Sauk J."/>
            <person name="Garner A."/>
            <person name="Jiang X."/>
            <person name="Arthur T."/>
            <person name="Lagoudas G.K."/>
            <person name="Vatanen T."/>
            <person name="Fornelos N."/>
            <person name="Wilson R."/>
            <person name="Bertha M."/>
            <person name="Cohen M."/>
            <person name="Garber J."/>
            <person name="Khalili H."/>
            <person name="Gevers D."/>
            <person name="Ananthakrishnan A.N."/>
            <person name="Kugathasan S."/>
            <person name="Lander E.S."/>
            <person name="Blainey P."/>
            <person name="Vlamakis H."/>
            <person name="Xavier R.J."/>
            <person name="Huttenhower C."/>
        </authorList>
    </citation>
    <scope>NUCLEOTIDE SEQUENCE [LARGE SCALE GENOMIC DNA]</scope>
    <source>
        <strain evidence="3 4">RJX1124</strain>
        <strain evidence="2 5">RJX1125</strain>
    </source>
</reference>
<gene>
    <name evidence="2" type="ORF">CDL23_15390</name>
    <name evidence="3" type="ORF">CDL26_02575</name>
</gene>
<dbReference type="EMBL" id="NIHT01000042">
    <property type="protein sequence ID" value="PLT71077.1"/>
    <property type="molecule type" value="Genomic_DNA"/>
</dbReference>
<name>A0A2N5P7F3_MEDGN</name>
<dbReference type="Proteomes" id="UP000234891">
    <property type="component" value="Unassembled WGS sequence"/>
</dbReference>
<feature type="compositionally biased region" description="Acidic residues" evidence="1">
    <location>
        <begin position="97"/>
        <end position="113"/>
    </location>
</feature>
<dbReference type="Proteomes" id="UP000235093">
    <property type="component" value="Unassembled WGS sequence"/>
</dbReference>
<dbReference type="AlphaFoldDB" id="A0A2N5P7F3"/>
<evidence type="ECO:0000313" key="5">
    <source>
        <dbReference type="Proteomes" id="UP000235093"/>
    </source>
</evidence>
<feature type="region of interest" description="Disordered" evidence="1">
    <location>
        <begin position="92"/>
        <end position="113"/>
    </location>
</feature>
<evidence type="ECO:0000313" key="4">
    <source>
        <dbReference type="Proteomes" id="UP000234891"/>
    </source>
</evidence>
<proteinExistence type="predicted"/>
<accession>A0A2N5P7F3</accession>
<protein>
    <submittedName>
        <fullName evidence="2">Uncharacterized protein</fullName>
    </submittedName>
</protein>